<sequence length="110" mass="12767">MVGTARSKNMIKWHSERNFDKQMMGSGGNMLLVNTLHYADQEKSEGAITDLVLGLHYVSRFGREINSKAFMGSTCDTGCYDYLYDWFRVFREFGYIDKTASEDLEVFYLF</sequence>
<dbReference type="Proteomes" id="UP000215914">
    <property type="component" value="Unassembled WGS sequence"/>
</dbReference>
<evidence type="ECO:0000313" key="1">
    <source>
        <dbReference type="EMBL" id="KAF5783875.1"/>
    </source>
</evidence>
<dbReference type="PANTHER" id="PTHR31371:SF4">
    <property type="entry name" value="DUF668 DOMAIN-CONTAINING PROTEIN"/>
    <property type="match status" value="1"/>
</dbReference>
<organism evidence="1 2">
    <name type="scientific">Helianthus annuus</name>
    <name type="common">Common sunflower</name>
    <dbReference type="NCBI Taxonomy" id="4232"/>
    <lineage>
        <taxon>Eukaryota</taxon>
        <taxon>Viridiplantae</taxon>
        <taxon>Streptophyta</taxon>
        <taxon>Embryophyta</taxon>
        <taxon>Tracheophyta</taxon>
        <taxon>Spermatophyta</taxon>
        <taxon>Magnoliopsida</taxon>
        <taxon>eudicotyledons</taxon>
        <taxon>Gunneridae</taxon>
        <taxon>Pentapetalae</taxon>
        <taxon>asterids</taxon>
        <taxon>campanulids</taxon>
        <taxon>Asterales</taxon>
        <taxon>Asteraceae</taxon>
        <taxon>Asteroideae</taxon>
        <taxon>Heliantheae alliance</taxon>
        <taxon>Heliantheae</taxon>
        <taxon>Helianthus</taxon>
    </lineage>
</organism>
<gene>
    <name evidence="1" type="ORF">HanXRQr2_Chr11g0513101</name>
</gene>
<reference evidence="1" key="2">
    <citation type="submission" date="2020-06" db="EMBL/GenBank/DDBJ databases">
        <title>Helianthus annuus Genome sequencing and assembly Release 2.</title>
        <authorList>
            <person name="Gouzy J."/>
            <person name="Langlade N."/>
            <person name="Munos S."/>
        </authorList>
    </citation>
    <scope>NUCLEOTIDE SEQUENCE</scope>
    <source>
        <tissue evidence="1">Leaves</tissue>
    </source>
</reference>
<dbReference type="AlphaFoldDB" id="A0A9K3N1V8"/>
<reference evidence="1" key="1">
    <citation type="journal article" date="2017" name="Nature">
        <title>The sunflower genome provides insights into oil metabolism, flowering and Asterid evolution.</title>
        <authorList>
            <person name="Badouin H."/>
            <person name="Gouzy J."/>
            <person name="Grassa C.J."/>
            <person name="Murat F."/>
            <person name="Staton S.E."/>
            <person name="Cottret L."/>
            <person name="Lelandais-Briere C."/>
            <person name="Owens G.L."/>
            <person name="Carrere S."/>
            <person name="Mayjonade B."/>
            <person name="Legrand L."/>
            <person name="Gill N."/>
            <person name="Kane N.C."/>
            <person name="Bowers J.E."/>
            <person name="Hubner S."/>
            <person name="Bellec A."/>
            <person name="Berard A."/>
            <person name="Berges H."/>
            <person name="Blanchet N."/>
            <person name="Boniface M.C."/>
            <person name="Brunel D."/>
            <person name="Catrice O."/>
            <person name="Chaidir N."/>
            <person name="Claudel C."/>
            <person name="Donnadieu C."/>
            <person name="Faraut T."/>
            <person name="Fievet G."/>
            <person name="Helmstetter N."/>
            <person name="King M."/>
            <person name="Knapp S.J."/>
            <person name="Lai Z."/>
            <person name="Le Paslier M.C."/>
            <person name="Lippi Y."/>
            <person name="Lorenzon L."/>
            <person name="Mandel J.R."/>
            <person name="Marage G."/>
            <person name="Marchand G."/>
            <person name="Marquand E."/>
            <person name="Bret-Mestries E."/>
            <person name="Morien E."/>
            <person name="Nambeesan S."/>
            <person name="Nguyen T."/>
            <person name="Pegot-Espagnet P."/>
            <person name="Pouilly N."/>
            <person name="Raftis F."/>
            <person name="Sallet E."/>
            <person name="Schiex T."/>
            <person name="Thomas J."/>
            <person name="Vandecasteele C."/>
            <person name="Vares D."/>
            <person name="Vear F."/>
            <person name="Vautrin S."/>
            <person name="Crespi M."/>
            <person name="Mangin B."/>
            <person name="Burke J.M."/>
            <person name="Salse J."/>
            <person name="Munos S."/>
            <person name="Vincourt P."/>
            <person name="Rieseberg L.H."/>
            <person name="Langlade N.B."/>
        </authorList>
    </citation>
    <scope>NUCLEOTIDE SEQUENCE</scope>
    <source>
        <tissue evidence="1">Leaves</tissue>
    </source>
</reference>
<protein>
    <submittedName>
        <fullName evidence="1">Uncharacterized protein</fullName>
    </submittedName>
</protein>
<dbReference type="PANTHER" id="PTHR31371">
    <property type="entry name" value="BNAC09G50660D PROTEIN"/>
    <property type="match status" value="1"/>
</dbReference>
<keyword evidence="2" id="KW-1185">Reference proteome</keyword>
<proteinExistence type="predicted"/>
<accession>A0A9K3N1V8</accession>
<dbReference type="EMBL" id="MNCJ02000326">
    <property type="protein sequence ID" value="KAF5783875.1"/>
    <property type="molecule type" value="Genomic_DNA"/>
</dbReference>
<comment type="caution">
    <text evidence="1">The sequence shown here is derived from an EMBL/GenBank/DDBJ whole genome shotgun (WGS) entry which is preliminary data.</text>
</comment>
<dbReference type="Gramene" id="mRNA:HanXRQr2_Chr11g0513101">
    <property type="protein sequence ID" value="CDS:HanXRQr2_Chr11g0513101.1"/>
    <property type="gene ID" value="HanXRQr2_Chr11g0513101"/>
</dbReference>
<evidence type="ECO:0000313" key="2">
    <source>
        <dbReference type="Proteomes" id="UP000215914"/>
    </source>
</evidence>
<name>A0A9K3N1V8_HELAN</name>